<name>A0A7W7VKJ4_9ACTN</name>
<evidence type="ECO:0000313" key="8">
    <source>
        <dbReference type="Proteomes" id="UP000552644"/>
    </source>
</evidence>
<evidence type="ECO:0000256" key="1">
    <source>
        <dbReference type="ARBA" id="ARBA00004651"/>
    </source>
</evidence>
<dbReference type="GO" id="GO:0022857">
    <property type="term" value="F:transmembrane transporter activity"/>
    <property type="evidence" value="ECO:0007669"/>
    <property type="project" value="InterPro"/>
</dbReference>
<comment type="subcellular location">
    <subcellularLocation>
        <location evidence="1">Cell membrane</location>
        <topology evidence="1">Multi-pass membrane protein</topology>
    </subcellularLocation>
</comment>
<feature type="transmembrane region" description="Helical" evidence="6">
    <location>
        <begin position="229"/>
        <end position="253"/>
    </location>
</feature>
<keyword evidence="5 6" id="KW-0472">Membrane</keyword>
<evidence type="ECO:0000256" key="5">
    <source>
        <dbReference type="ARBA" id="ARBA00023136"/>
    </source>
</evidence>
<feature type="transmembrane region" description="Helical" evidence="6">
    <location>
        <begin position="103"/>
        <end position="125"/>
    </location>
</feature>
<gene>
    <name evidence="7" type="ORF">FHS44_000227</name>
</gene>
<feature type="transmembrane region" description="Helical" evidence="6">
    <location>
        <begin position="60"/>
        <end position="82"/>
    </location>
</feature>
<keyword evidence="2" id="KW-1003">Cell membrane</keyword>
<dbReference type="PANTHER" id="PTHR23513">
    <property type="entry name" value="INTEGRAL MEMBRANE EFFLUX PROTEIN-RELATED"/>
    <property type="match status" value="1"/>
</dbReference>
<dbReference type="Proteomes" id="UP000552644">
    <property type="component" value="Unassembled WGS sequence"/>
</dbReference>
<comment type="caution">
    <text evidence="7">The sequence shown here is derived from an EMBL/GenBank/DDBJ whole genome shotgun (WGS) entry which is preliminary data.</text>
</comment>
<feature type="transmembrane region" description="Helical" evidence="6">
    <location>
        <begin position="353"/>
        <end position="372"/>
    </location>
</feature>
<dbReference type="InterPro" id="IPR011701">
    <property type="entry name" value="MFS"/>
</dbReference>
<keyword evidence="8" id="KW-1185">Reference proteome</keyword>
<dbReference type="SUPFAM" id="SSF103473">
    <property type="entry name" value="MFS general substrate transporter"/>
    <property type="match status" value="1"/>
</dbReference>
<feature type="transmembrane region" description="Helical" evidence="6">
    <location>
        <begin position="25"/>
        <end position="48"/>
    </location>
</feature>
<dbReference type="InterPro" id="IPR036259">
    <property type="entry name" value="MFS_trans_sf"/>
</dbReference>
<dbReference type="AlphaFoldDB" id="A0A7W7VKJ4"/>
<evidence type="ECO:0000313" key="7">
    <source>
        <dbReference type="EMBL" id="MBB4913155.1"/>
    </source>
</evidence>
<reference evidence="7 8" key="1">
    <citation type="submission" date="2020-08" db="EMBL/GenBank/DDBJ databases">
        <title>Genomic Encyclopedia of Type Strains, Phase III (KMG-III): the genomes of soil and plant-associated and newly described type strains.</title>
        <authorList>
            <person name="Whitman W."/>
        </authorList>
    </citation>
    <scope>NUCLEOTIDE SEQUENCE [LARGE SCALE GENOMIC DNA]</scope>
    <source>
        <strain evidence="7 8">CECT 8840</strain>
    </source>
</reference>
<dbReference type="PANTHER" id="PTHR23513:SF11">
    <property type="entry name" value="STAPHYLOFERRIN A TRANSPORTER"/>
    <property type="match status" value="1"/>
</dbReference>
<protein>
    <submittedName>
        <fullName evidence="7">MFS family permease</fullName>
    </submittedName>
</protein>
<dbReference type="Pfam" id="PF07690">
    <property type="entry name" value="MFS_1"/>
    <property type="match status" value="1"/>
</dbReference>
<proteinExistence type="predicted"/>
<sequence length="417" mass="43339">MMGGRAVRADDQGRRELPAVWSRSFALFFTARSVSMLGSAMVPIATALGVGGLGYGPTGVGLALAAWMGPVALLILFGGVFADRFTPRRMMVGADTVRVVTQALLASLFVFGTPRLWQILVISAINGAAAAMYQPGVASTVPRVAGDVQRANATLRVSESIMMLVGPGVAGAVAGFVNVGVVFAIDAVGFAVSATCLLLMRLPPGPRLVTEGAMWRDLRGGWQEFRSRTWMWSVILVWIIFGATLFGPLIPLGSVLVSARLGEQGYGLVMSASGAGTILGGLLAMRVRPARPLMAGAIGMFGFALEPLTIATGMPLEILMAGHVVGGAGWAFWSVMWATSIQTQVPPEALNRVTAYEVGGSTLAVPVGQVLAGPLAEAFGARETLTVSTVVAVCGCACLLLVPAVRRLRRVTGAVTA</sequence>
<evidence type="ECO:0000256" key="6">
    <source>
        <dbReference type="SAM" id="Phobius"/>
    </source>
</evidence>
<feature type="transmembrane region" description="Helical" evidence="6">
    <location>
        <begin position="384"/>
        <end position="402"/>
    </location>
</feature>
<evidence type="ECO:0000256" key="4">
    <source>
        <dbReference type="ARBA" id="ARBA00022989"/>
    </source>
</evidence>
<feature type="transmembrane region" description="Helical" evidence="6">
    <location>
        <begin position="265"/>
        <end position="285"/>
    </location>
</feature>
<feature type="transmembrane region" description="Helical" evidence="6">
    <location>
        <begin position="318"/>
        <end position="341"/>
    </location>
</feature>
<feature type="transmembrane region" description="Helical" evidence="6">
    <location>
        <begin position="172"/>
        <end position="199"/>
    </location>
</feature>
<accession>A0A7W7VKJ4</accession>
<dbReference type="GO" id="GO:0005886">
    <property type="term" value="C:plasma membrane"/>
    <property type="evidence" value="ECO:0007669"/>
    <property type="project" value="UniProtKB-SubCell"/>
</dbReference>
<evidence type="ECO:0000256" key="2">
    <source>
        <dbReference type="ARBA" id="ARBA00022475"/>
    </source>
</evidence>
<dbReference type="EMBL" id="JACHJP010000001">
    <property type="protein sequence ID" value="MBB4913155.1"/>
    <property type="molecule type" value="Genomic_DNA"/>
</dbReference>
<keyword evidence="3 6" id="KW-0812">Transmembrane</keyword>
<evidence type="ECO:0000256" key="3">
    <source>
        <dbReference type="ARBA" id="ARBA00022692"/>
    </source>
</evidence>
<feature type="transmembrane region" description="Helical" evidence="6">
    <location>
        <begin position="292"/>
        <end position="312"/>
    </location>
</feature>
<keyword evidence="4 6" id="KW-1133">Transmembrane helix</keyword>
<dbReference type="Gene3D" id="1.20.1250.20">
    <property type="entry name" value="MFS general substrate transporter like domains"/>
    <property type="match status" value="1"/>
</dbReference>
<organism evidence="7 8">
    <name type="scientific">Streptosporangium saharense</name>
    <dbReference type="NCBI Taxonomy" id="1706840"/>
    <lineage>
        <taxon>Bacteria</taxon>
        <taxon>Bacillati</taxon>
        <taxon>Actinomycetota</taxon>
        <taxon>Actinomycetes</taxon>
        <taxon>Streptosporangiales</taxon>
        <taxon>Streptosporangiaceae</taxon>
        <taxon>Streptosporangium</taxon>
    </lineage>
</organism>
<dbReference type="CDD" id="cd06173">
    <property type="entry name" value="MFS_MefA_like"/>
    <property type="match status" value="1"/>
</dbReference>